<name>L0D9W6_SINAD</name>
<sequence>METQRPPTLTIPISCCPKKAPCPTCGKLGRRKDVLNRQIRSIAYHQVVYLDVTYGEYRARCHCCSTFRTMPTSVEFKARYDNKVRQAVLDRILEDGMSVERVIQSIHRDFLLDLSDGFVYDCLLHQAKRLDMAEHRRWVLEHFRGTLCVDELHLGRYALLLATDPLNDLAVAFALVASNDKDHMRRFLKNLKTWGLEPEVVVTDGSDLYPAVLAELWPSARHQLCVFHVLKDLHKLVLDALRRFRRGLERRGNRGRKRRRGRPSGGRKPRHRSTYKEKSAFIFSHRFLIVRRRDQMSRQERIDLNTMLNDLPELRPLRQFVDALQRLFAENQGEATAWRRHQRLTTDRDFLAVPELVKAVKKLGPEKFAKMIAFLGSAACRQMRTNNHVERINRKLRHEEKARYKWRSRRTIVRFMVLLLDRYWEHEKATRSRWLDETPPIELARESPKTVPRPRVA</sequence>
<evidence type="ECO:0000256" key="1">
    <source>
        <dbReference type="SAM" id="MobiDB-lite"/>
    </source>
</evidence>
<accession>L0D9W6</accession>
<proteinExistence type="predicted"/>
<gene>
    <name evidence="3" type="ordered locus">Sinac_1017</name>
</gene>
<organism evidence="3 4">
    <name type="scientific">Singulisphaera acidiphila (strain ATCC BAA-1392 / DSM 18658 / VKM B-2454 / MOB10)</name>
    <dbReference type="NCBI Taxonomy" id="886293"/>
    <lineage>
        <taxon>Bacteria</taxon>
        <taxon>Pseudomonadati</taxon>
        <taxon>Planctomycetota</taxon>
        <taxon>Planctomycetia</taxon>
        <taxon>Isosphaerales</taxon>
        <taxon>Isosphaeraceae</taxon>
        <taxon>Singulisphaera</taxon>
    </lineage>
</organism>
<feature type="region of interest" description="Disordered" evidence="1">
    <location>
        <begin position="251"/>
        <end position="274"/>
    </location>
</feature>
<dbReference type="KEGG" id="saci:Sinac_1017"/>
<feature type="compositionally biased region" description="Basic residues" evidence="1">
    <location>
        <begin position="253"/>
        <end position="273"/>
    </location>
</feature>
<dbReference type="eggNOG" id="COG3464">
    <property type="taxonomic scope" value="Bacteria"/>
</dbReference>
<reference evidence="3 4" key="1">
    <citation type="submission" date="2012-02" db="EMBL/GenBank/DDBJ databases">
        <title>Complete sequence of chromosome of Singulisphaera acidiphila DSM 18658.</title>
        <authorList>
            <consortium name="US DOE Joint Genome Institute (JGI-PGF)"/>
            <person name="Lucas S."/>
            <person name="Copeland A."/>
            <person name="Lapidus A."/>
            <person name="Glavina del Rio T."/>
            <person name="Dalin E."/>
            <person name="Tice H."/>
            <person name="Bruce D."/>
            <person name="Goodwin L."/>
            <person name="Pitluck S."/>
            <person name="Peters L."/>
            <person name="Ovchinnikova G."/>
            <person name="Chertkov O."/>
            <person name="Kyrpides N."/>
            <person name="Mavromatis K."/>
            <person name="Ivanova N."/>
            <person name="Brettin T."/>
            <person name="Detter J.C."/>
            <person name="Han C."/>
            <person name="Larimer F."/>
            <person name="Land M."/>
            <person name="Hauser L."/>
            <person name="Markowitz V."/>
            <person name="Cheng J.-F."/>
            <person name="Hugenholtz P."/>
            <person name="Woyke T."/>
            <person name="Wu D."/>
            <person name="Tindall B."/>
            <person name="Pomrenke H."/>
            <person name="Brambilla E."/>
            <person name="Klenk H.-P."/>
            <person name="Eisen J.A."/>
        </authorList>
    </citation>
    <scope>NUCLEOTIDE SEQUENCE [LARGE SCALE GENOMIC DNA]</scope>
    <source>
        <strain evidence="4">ATCC BAA-1392 / DSM 18658 / VKM B-2454 / MOB10</strain>
    </source>
</reference>
<protein>
    <submittedName>
        <fullName evidence="3">Transposase family protein</fullName>
    </submittedName>
</protein>
<evidence type="ECO:0000313" key="3">
    <source>
        <dbReference type="EMBL" id="AGA25416.1"/>
    </source>
</evidence>
<dbReference type="Pfam" id="PF01610">
    <property type="entry name" value="DDE_Tnp_ISL3"/>
    <property type="match status" value="1"/>
</dbReference>
<feature type="domain" description="Transposase IS204/IS1001/IS1096/IS1165 DDE" evidence="2">
    <location>
        <begin position="147"/>
        <end position="397"/>
    </location>
</feature>
<dbReference type="InterPro" id="IPR002560">
    <property type="entry name" value="Transposase_DDE"/>
</dbReference>
<dbReference type="AlphaFoldDB" id="L0D9W6"/>
<dbReference type="EMBL" id="CP003364">
    <property type="protein sequence ID" value="AGA25416.1"/>
    <property type="molecule type" value="Genomic_DNA"/>
</dbReference>
<dbReference type="HOGENOM" id="CLU_048107_0_0_0"/>
<keyword evidence="4" id="KW-1185">Reference proteome</keyword>
<evidence type="ECO:0000259" key="2">
    <source>
        <dbReference type="Pfam" id="PF01610"/>
    </source>
</evidence>
<dbReference type="Proteomes" id="UP000010798">
    <property type="component" value="Chromosome"/>
</dbReference>
<evidence type="ECO:0000313" key="4">
    <source>
        <dbReference type="Proteomes" id="UP000010798"/>
    </source>
</evidence>